<protein>
    <recommendedName>
        <fullName evidence="7">CSD domain-containing protein</fullName>
    </recommendedName>
</protein>
<feature type="compositionally biased region" description="Polar residues" evidence="6">
    <location>
        <begin position="472"/>
        <end position="494"/>
    </location>
</feature>
<feature type="domain" description="CSD" evidence="7">
    <location>
        <begin position="199"/>
        <end position="263"/>
    </location>
</feature>
<dbReference type="EMBL" id="OVEO01000009">
    <property type="protein sequence ID" value="SPQ98111.1"/>
    <property type="molecule type" value="Genomic_DNA"/>
</dbReference>
<evidence type="ECO:0000256" key="4">
    <source>
        <dbReference type="ARBA" id="ARBA00022884"/>
    </source>
</evidence>
<feature type="compositionally biased region" description="Polar residues" evidence="6">
    <location>
        <begin position="647"/>
        <end position="665"/>
    </location>
</feature>
<comment type="similarity">
    <text evidence="5">Belongs to the UNR family.</text>
</comment>
<dbReference type="AlphaFoldDB" id="A0A0G4IRJ8"/>
<dbReference type="EMBL" id="CDSF01000081">
    <property type="protein sequence ID" value="CEO97895.1"/>
    <property type="molecule type" value="Genomic_DNA"/>
</dbReference>
<dbReference type="GO" id="GO:0005737">
    <property type="term" value="C:cytoplasm"/>
    <property type="evidence" value="ECO:0007669"/>
    <property type="project" value="UniProtKB-SubCell"/>
</dbReference>
<dbReference type="CDD" id="cd04458">
    <property type="entry name" value="CSP_CDS"/>
    <property type="match status" value="1"/>
</dbReference>
<dbReference type="SMART" id="SM00357">
    <property type="entry name" value="CSP"/>
    <property type="match status" value="3"/>
</dbReference>
<evidence type="ECO:0000256" key="1">
    <source>
        <dbReference type="ARBA" id="ARBA00004496"/>
    </source>
</evidence>
<comment type="subcellular location">
    <subcellularLocation>
        <location evidence="1">Cytoplasm</location>
    </subcellularLocation>
</comment>
<feature type="compositionally biased region" description="Basic and acidic residues" evidence="6">
    <location>
        <begin position="631"/>
        <end position="646"/>
    </location>
</feature>
<feature type="region of interest" description="Disordered" evidence="6">
    <location>
        <begin position="631"/>
        <end position="695"/>
    </location>
</feature>
<dbReference type="InterPro" id="IPR012340">
    <property type="entry name" value="NA-bd_OB-fold"/>
</dbReference>
<feature type="domain" description="CSD" evidence="7">
    <location>
        <begin position="387"/>
        <end position="449"/>
    </location>
</feature>
<geneLocation type="mitochondrion" evidence="9"/>
<evidence type="ECO:0000259" key="7">
    <source>
        <dbReference type="PROSITE" id="PS51857"/>
    </source>
</evidence>
<dbReference type="PROSITE" id="PS51857">
    <property type="entry name" value="CSD_2"/>
    <property type="match status" value="3"/>
</dbReference>
<dbReference type="InterPro" id="IPR002059">
    <property type="entry name" value="CSP_DNA-bd"/>
</dbReference>
<evidence type="ECO:0000256" key="5">
    <source>
        <dbReference type="ARBA" id="ARBA00044751"/>
    </source>
</evidence>
<evidence type="ECO:0000256" key="2">
    <source>
        <dbReference type="ARBA" id="ARBA00022490"/>
    </source>
</evidence>
<feature type="region of interest" description="Disordered" evidence="6">
    <location>
        <begin position="467"/>
        <end position="494"/>
    </location>
</feature>
<name>A0A0G4IRJ8_PLABS</name>
<dbReference type="PANTHER" id="PTHR12913">
    <property type="entry name" value="UNR PROTEIN N-RAS UPSTREAM GENE PROTEIN"/>
    <property type="match status" value="1"/>
</dbReference>
<evidence type="ECO:0000256" key="6">
    <source>
        <dbReference type="SAM" id="MobiDB-lite"/>
    </source>
</evidence>
<dbReference type="Gene3D" id="2.40.50.140">
    <property type="entry name" value="Nucleic acid-binding proteins"/>
    <property type="match status" value="3"/>
</dbReference>
<keyword evidence="9" id="KW-0496">Mitochondrion</keyword>
<evidence type="ECO:0000313" key="11">
    <source>
        <dbReference type="Proteomes" id="UP000290189"/>
    </source>
</evidence>
<sequence>MQHMASSAVRETGVVVAVKDAYGFIRCAEREDKLFFHFSSLVNASPDHEIDRGDEVSFAIRSDPESGRLSAVQVLILPPGTVVFEEVADTVSRGVIERELQLPAGATPTTEPFGGRVKARAVDVPGVHNPSNDEYVLLEFSGRDVDDGQYSASSQLAVGDVVDFKLFTEKRSGRQGATSIRCVQPGGGGNGVVAGGVPRETGVVISVKDSYGFIRCFDRDHKQMFFHFSELVNPSVGVHPGAEVEFNVGTNKKGQLHATRLVVLEPGTLKANEVEQTTRRGVVSQGVMVAKGPAAVKARRSISTDVGVVDFLANDDDEKAQSAPISRVSSPLGNVARALSFTGTDLADPRFDILPGDEVEFRISTNGRTRRPSATSVVLVTPAPLGRERGVINVLKNQYGFIKCEKRPDPLFFHFSEVIDQTHTVAIGDEVEFNVLVGNDQVSASRLVILPRSTVKFNTTDLRGVVTAEPGSRSSQPVWGRSDTNAASPSSGTPNDVVMGAIQLLPESVAKAGSAASTDTFAFGPHDLLVQSTSVRVGDEVEFAFSLAAPTSANASRLSLVRLVPKKGVVDGVYGTGGTIRLVGGPTEETVGWLAKDVSNGVTLHVGDEVLINNLTLNIRRGQRVARLIERTKEAPVSDEGPDGKQDTQLTMQPRTSMSNPNRVRQITRMAQGPDGTRGFKPGSRPLRDGVVAST</sequence>
<dbReference type="STRING" id="37360.A0A0G4IRJ8"/>
<keyword evidence="4" id="KW-0694">RNA-binding</keyword>
<dbReference type="GO" id="GO:0003723">
    <property type="term" value="F:RNA binding"/>
    <property type="evidence" value="ECO:0007669"/>
    <property type="project" value="UniProtKB-KW"/>
</dbReference>
<evidence type="ECO:0000313" key="9">
    <source>
        <dbReference type="EMBL" id="SPQ98111.1"/>
    </source>
</evidence>
<dbReference type="PANTHER" id="PTHR12913:SF1">
    <property type="entry name" value="COLD SHOCK DOMAIN-CONTAINING PROTEIN E1"/>
    <property type="match status" value="1"/>
</dbReference>
<evidence type="ECO:0000313" key="8">
    <source>
        <dbReference type="EMBL" id="CEO97895.1"/>
    </source>
</evidence>
<keyword evidence="2" id="KW-0963">Cytoplasm</keyword>
<proteinExistence type="inferred from homology"/>
<evidence type="ECO:0000256" key="3">
    <source>
        <dbReference type="ARBA" id="ARBA00022737"/>
    </source>
</evidence>
<dbReference type="InterPro" id="IPR011129">
    <property type="entry name" value="CSD"/>
</dbReference>
<dbReference type="SUPFAM" id="SSF50249">
    <property type="entry name" value="Nucleic acid-binding proteins"/>
    <property type="match status" value="3"/>
</dbReference>
<organism evidence="8 10">
    <name type="scientific">Plasmodiophora brassicae</name>
    <name type="common">Clubroot disease agent</name>
    <dbReference type="NCBI Taxonomy" id="37360"/>
    <lineage>
        <taxon>Eukaryota</taxon>
        <taxon>Sar</taxon>
        <taxon>Rhizaria</taxon>
        <taxon>Endomyxa</taxon>
        <taxon>Phytomyxea</taxon>
        <taxon>Plasmodiophorida</taxon>
        <taxon>Plasmodiophoridae</taxon>
        <taxon>Plasmodiophora</taxon>
    </lineage>
</organism>
<reference evidence="9 11" key="2">
    <citation type="submission" date="2018-03" db="EMBL/GenBank/DDBJ databases">
        <authorList>
            <person name="Fogelqvist J."/>
        </authorList>
    </citation>
    <scope>NUCLEOTIDE SEQUENCE [LARGE SCALE GENOMIC DNA]</scope>
</reference>
<dbReference type="Proteomes" id="UP000290189">
    <property type="component" value="Unassembled WGS sequence"/>
</dbReference>
<dbReference type="Proteomes" id="UP000039324">
    <property type="component" value="Unassembled WGS sequence"/>
</dbReference>
<dbReference type="OrthoDB" id="74319at2759"/>
<accession>A0A0G4IRJ8</accession>
<gene>
    <name evidence="8" type="ORF">PBRA_006009</name>
    <name evidence="9" type="ORF">PLBR_LOCUS5326</name>
</gene>
<evidence type="ECO:0000313" key="10">
    <source>
        <dbReference type="Proteomes" id="UP000039324"/>
    </source>
</evidence>
<keyword evidence="3" id="KW-0677">Repeat</keyword>
<dbReference type="Pfam" id="PF00313">
    <property type="entry name" value="CSD"/>
    <property type="match status" value="3"/>
</dbReference>
<feature type="domain" description="CSD" evidence="7">
    <location>
        <begin position="10"/>
        <end position="76"/>
    </location>
</feature>
<keyword evidence="10" id="KW-1185">Reference proteome</keyword>
<reference evidence="8 10" key="1">
    <citation type="submission" date="2015-02" db="EMBL/GenBank/DDBJ databases">
        <authorList>
            <person name="Chooi Y.-H."/>
        </authorList>
    </citation>
    <scope>NUCLEOTIDE SEQUENCE [LARGE SCALE GENOMIC DNA]</scope>
    <source>
        <strain evidence="8">E3</strain>
    </source>
</reference>